<keyword evidence="3" id="KW-0862">Zinc</keyword>
<dbReference type="GO" id="GO:0003677">
    <property type="term" value="F:DNA binding"/>
    <property type="evidence" value="ECO:0007669"/>
    <property type="project" value="UniProtKB-KW"/>
</dbReference>
<dbReference type="Pfam" id="PF04082">
    <property type="entry name" value="Fungal_trans"/>
    <property type="match status" value="1"/>
</dbReference>
<evidence type="ECO:0000256" key="8">
    <source>
        <dbReference type="SAM" id="MobiDB-lite"/>
    </source>
</evidence>
<reference evidence="10 11" key="1">
    <citation type="journal article" date="2014" name="Proc. Natl. Acad. Sci. U.S.A.">
        <title>Trajectory and genomic determinants of fungal-pathogen speciation and host adaptation.</title>
        <authorList>
            <person name="Hu X."/>
            <person name="Xiao G."/>
            <person name="Zheng P."/>
            <person name="Shang Y."/>
            <person name="Su Y."/>
            <person name="Zhang X."/>
            <person name="Liu X."/>
            <person name="Zhan S."/>
            <person name="St Leger R.J."/>
            <person name="Wang C."/>
        </authorList>
    </citation>
    <scope>NUCLEOTIDE SEQUENCE [LARGE SCALE GENOMIC DNA]</scope>
    <source>
        <strain evidence="10 11">ARSEF 977</strain>
    </source>
</reference>
<evidence type="ECO:0000256" key="6">
    <source>
        <dbReference type="ARBA" id="ARBA00023163"/>
    </source>
</evidence>
<keyword evidence="5" id="KW-0238">DNA-binding</keyword>
<evidence type="ECO:0000256" key="1">
    <source>
        <dbReference type="ARBA" id="ARBA00004123"/>
    </source>
</evidence>
<evidence type="ECO:0000256" key="2">
    <source>
        <dbReference type="ARBA" id="ARBA00022723"/>
    </source>
</evidence>
<sequence length="683" mass="76543">MSDVAVARWAEGHPEYDPKADESVQIKCDRKRPCSRCIKAGTECVLQGTGEKQRPVSKSYVQALEGQISALEQVIRKLAIADSTERDEILLELSLSSAPENGAPLDKKPQPNPTGDHGVAVARLRAGQLRRPRDGNAAQFFGGTSSFQIHFSRDETQMTPRTSANSDGTMLQADGQVNSTLEITDLALEESSSSGSGCFQYAPHDHTSQTLMAAFFTEQYQYNMVVYREYFLRDYDVGSGRYYSDLLLYSMCSLSALLYDDFFKLSDVFSGQAQALLFATLDKPDLTTLQALILLGHREIAVGQTSKGWLFCGMAFRLAHEMGLHLDPSNWDASTSSFRDREILRRVYWGIFIADKQLSLYFGRPPALYPSESDVRNTIRLQYPHDWQNLLETYICRGATVPEYENGVALVGSFIYQAELCKIIHVMIADLFENRRGDVDPAIAAAKARKIHVSLTKWLASLPGTLHWNQWTVGQVPSPVLHLHMLFHTVMIILHRPPSNMFEKPGISESEDVEICYESLQAILRLMRSYSRYYRYRSLPLDFAQTLSTATGAVMMKRFFQKSSWDDPEIERSLSLLTEAMDEIQNSLPCVKEIRDCVSVARQCRETTLPPDVPLNAPDLMNGLELGGADATTGPLTSFDDELGTLITDEFLSAQLQVQDGSAFDFEPFDFNNPPEGTIDSRQ</sequence>
<keyword evidence="4" id="KW-0805">Transcription regulation</keyword>
<dbReference type="Pfam" id="PF00172">
    <property type="entry name" value="Zn_clus"/>
    <property type="match status" value="1"/>
</dbReference>
<proteinExistence type="predicted"/>
<keyword evidence="7" id="KW-0539">Nucleus</keyword>
<comment type="caution">
    <text evidence="10">The sequence shown here is derived from an EMBL/GenBank/DDBJ whole genome shotgun (WGS) entry which is preliminary data.</text>
</comment>
<dbReference type="InterPro" id="IPR001138">
    <property type="entry name" value="Zn2Cys6_DnaBD"/>
</dbReference>
<gene>
    <name evidence="10" type="ORF">MGU_03036</name>
</gene>
<dbReference type="GO" id="GO:0008270">
    <property type="term" value="F:zinc ion binding"/>
    <property type="evidence" value="ECO:0007669"/>
    <property type="project" value="InterPro"/>
</dbReference>
<name>A0A0B4HK76_METGA</name>
<evidence type="ECO:0000313" key="11">
    <source>
        <dbReference type="Proteomes" id="UP000031192"/>
    </source>
</evidence>
<dbReference type="InterPro" id="IPR036864">
    <property type="entry name" value="Zn2-C6_fun-type_DNA-bd_sf"/>
</dbReference>
<dbReference type="CDD" id="cd00067">
    <property type="entry name" value="GAL4"/>
    <property type="match status" value="1"/>
</dbReference>
<dbReference type="GO" id="GO:0005634">
    <property type="term" value="C:nucleus"/>
    <property type="evidence" value="ECO:0007669"/>
    <property type="project" value="UniProtKB-SubCell"/>
</dbReference>
<protein>
    <submittedName>
        <fullName evidence="10">Transcription factor, fungi</fullName>
    </submittedName>
</protein>
<dbReference type="PANTHER" id="PTHR31313">
    <property type="entry name" value="TY1 ENHANCER ACTIVATOR"/>
    <property type="match status" value="1"/>
</dbReference>
<dbReference type="InterPro" id="IPR007219">
    <property type="entry name" value="XnlR_reg_dom"/>
</dbReference>
<evidence type="ECO:0000256" key="7">
    <source>
        <dbReference type="ARBA" id="ARBA00023242"/>
    </source>
</evidence>
<evidence type="ECO:0000256" key="5">
    <source>
        <dbReference type="ARBA" id="ARBA00023125"/>
    </source>
</evidence>
<dbReference type="SMART" id="SM00906">
    <property type="entry name" value="Fungal_trans"/>
    <property type="match status" value="1"/>
</dbReference>
<dbReference type="EMBL" id="AZNH01000006">
    <property type="protein sequence ID" value="KID90331.1"/>
    <property type="molecule type" value="Genomic_DNA"/>
</dbReference>
<dbReference type="AlphaFoldDB" id="A0A0B4HK76"/>
<dbReference type="GO" id="GO:0000981">
    <property type="term" value="F:DNA-binding transcription factor activity, RNA polymerase II-specific"/>
    <property type="evidence" value="ECO:0007669"/>
    <property type="project" value="InterPro"/>
</dbReference>
<keyword evidence="2" id="KW-0479">Metal-binding</keyword>
<keyword evidence="11" id="KW-1185">Reference proteome</keyword>
<feature type="region of interest" description="Disordered" evidence="8">
    <location>
        <begin position="98"/>
        <end position="118"/>
    </location>
</feature>
<evidence type="ECO:0000256" key="3">
    <source>
        <dbReference type="ARBA" id="ARBA00022833"/>
    </source>
</evidence>
<dbReference type="Gene3D" id="4.10.240.10">
    <property type="entry name" value="Zn(2)-C6 fungal-type DNA-binding domain"/>
    <property type="match status" value="1"/>
</dbReference>
<dbReference type="OrthoDB" id="4161332at2759"/>
<accession>A0A0B4HK76</accession>
<evidence type="ECO:0000256" key="4">
    <source>
        <dbReference type="ARBA" id="ARBA00023015"/>
    </source>
</evidence>
<comment type="subcellular location">
    <subcellularLocation>
        <location evidence="1">Nucleus</location>
    </subcellularLocation>
</comment>
<evidence type="ECO:0000259" key="9">
    <source>
        <dbReference type="SMART" id="SM00906"/>
    </source>
</evidence>
<dbReference type="HOGENOM" id="CLU_015811_2_0_1"/>
<dbReference type="PANTHER" id="PTHR31313:SF81">
    <property type="entry name" value="TY1 ENHANCER ACTIVATOR"/>
    <property type="match status" value="1"/>
</dbReference>
<dbReference type="GO" id="GO:0006351">
    <property type="term" value="P:DNA-templated transcription"/>
    <property type="evidence" value="ECO:0007669"/>
    <property type="project" value="InterPro"/>
</dbReference>
<evidence type="ECO:0000313" key="10">
    <source>
        <dbReference type="EMBL" id="KID90331.1"/>
    </source>
</evidence>
<organism evidence="10 11">
    <name type="scientific">Metarhizium guizhouense (strain ARSEF 977)</name>
    <dbReference type="NCBI Taxonomy" id="1276136"/>
    <lineage>
        <taxon>Eukaryota</taxon>
        <taxon>Fungi</taxon>
        <taxon>Dikarya</taxon>
        <taxon>Ascomycota</taxon>
        <taxon>Pezizomycotina</taxon>
        <taxon>Sordariomycetes</taxon>
        <taxon>Hypocreomycetidae</taxon>
        <taxon>Hypocreales</taxon>
        <taxon>Clavicipitaceae</taxon>
        <taxon>Metarhizium</taxon>
    </lineage>
</organism>
<dbReference type="CDD" id="cd12148">
    <property type="entry name" value="fungal_TF_MHR"/>
    <property type="match status" value="1"/>
</dbReference>
<dbReference type="InterPro" id="IPR051615">
    <property type="entry name" value="Transcr_Regulatory_Elem"/>
</dbReference>
<dbReference type="Proteomes" id="UP000031192">
    <property type="component" value="Unassembled WGS sequence"/>
</dbReference>
<feature type="domain" description="Xylanolytic transcriptional activator regulatory" evidence="9">
    <location>
        <begin position="308"/>
        <end position="386"/>
    </location>
</feature>
<keyword evidence="6" id="KW-0804">Transcription</keyword>